<accession>A0A0A1X1P6</accession>
<organism evidence="2">
    <name type="scientific">Zeugodacus cucurbitae</name>
    <name type="common">Melon fruit fly</name>
    <name type="synonym">Bactrocera cucurbitae</name>
    <dbReference type="NCBI Taxonomy" id="28588"/>
    <lineage>
        <taxon>Eukaryota</taxon>
        <taxon>Metazoa</taxon>
        <taxon>Ecdysozoa</taxon>
        <taxon>Arthropoda</taxon>
        <taxon>Hexapoda</taxon>
        <taxon>Insecta</taxon>
        <taxon>Pterygota</taxon>
        <taxon>Neoptera</taxon>
        <taxon>Endopterygota</taxon>
        <taxon>Diptera</taxon>
        <taxon>Brachycera</taxon>
        <taxon>Muscomorpha</taxon>
        <taxon>Tephritoidea</taxon>
        <taxon>Tephritidae</taxon>
        <taxon>Zeugodacus</taxon>
        <taxon>Zeugodacus</taxon>
    </lineage>
</organism>
<protein>
    <submittedName>
        <fullName evidence="2">Inheritance of peroxisomes protein 2</fullName>
    </submittedName>
</protein>
<dbReference type="SMART" id="SM00587">
    <property type="entry name" value="CHK"/>
    <property type="match status" value="1"/>
</dbReference>
<name>A0A0A1X1P6_ZEUCU</name>
<proteinExistence type="predicted"/>
<dbReference type="Pfam" id="PF02958">
    <property type="entry name" value="EcKL"/>
    <property type="match status" value="1"/>
</dbReference>
<dbReference type="InterPro" id="IPR004119">
    <property type="entry name" value="EcKL"/>
</dbReference>
<dbReference type="SUPFAM" id="SSF56112">
    <property type="entry name" value="Protein kinase-like (PK-like)"/>
    <property type="match status" value="1"/>
</dbReference>
<sequence length="408" mass="47361">MQQRNEENLHQNSLNEPLLSRLLQQNVKGFHKITNWRNSQSFSYSIRIEIQSEDGKLRTGQYVLKAYPTEKLIISDTLSKEFYVYTELIPDFEKLYGKVFKEVQFAQTVQSITQGLNEKSIAGCILLEDALSKGYRNASSAEGLDVKHIEFALKKLAAFHAASAVYVSKHHDAVCRKLFHINNFARNNGNCIIKECDVLLNRKFIEGLRFYDMREYQDKIRSFTKSLDRQKQLCITGDVNEFNVLLHGNCWPNNFLYSYDAFGKIKEVLLTNFTNCEWGSPAIDLLALLLSAPCLSIKISKFDYFVKVYHDELCLNLKILAYNKNSPKLTDLHLAISKYYWWGFEVIQKILPTVMLSFGVSEFHINEKLIRNHELNTQFINEAYANPRYAKEIAVILPWMENRGFLEE</sequence>
<evidence type="ECO:0000313" key="2">
    <source>
        <dbReference type="EMBL" id="JAD04583.1"/>
    </source>
</evidence>
<reference evidence="2" key="2">
    <citation type="journal article" date="2015" name="Gigascience">
        <title>Reconstructing a comprehensive transcriptome assembly of a white-pupal translocated strain of the pest fruit fly Bactrocera cucurbitae.</title>
        <authorList>
            <person name="Sim S.B."/>
            <person name="Calla B."/>
            <person name="Hall B."/>
            <person name="DeRego T."/>
            <person name="Geib S.M."/>
        </authorList>
    </citation>
    <scope>NUCLEOTIDE SEQUENCE</scope>
</reference>
<dbReference type="EMBL" id="GBXI01001283">
    <property type="protein sequence ID" value="JAD13009.1"/>
    <property type="molecule type" value="Transcribed_RNA"/>
</dbReference>
<reference evidence="2" key="1">
    <citation type="submission" date="2014-11" db="EMBL/GenBank/DDBJ databases">
        <authorList>
            <person name="Geib S."/>
        </authorList>
    </citation>
    <scope>NUCLEOTIDE SEQUENCE</scope>
</reference>
<feature type="domain" description="CHK kinase-like" evidence="1">
    <location>
        <begin position="125"/>
        <end position="319"/>
    </location>
</feature>
<dbReference type="PANTHER" id="PTHR11012:SF6">
    <property type="entry name" value="CHK DOMAIN OV1-RELATED"/>
    <property type="match status" value="1"/>
</dbReference>
<gene>
    <name evidence="2" type="primary">INP2_0</name>
    <name evidence="3" type="synonym">INP2_1</name>
    <name evidence="3" type="ORF">g.1492</name>
    <name evidence="2" type="ORF">g.1493</name>
</gene>
<evidence type="ECO:0000313" key="3">
    <source>
        <dbReference type="EMBL" id="JAD13009.1"/>
    </source>
</evidence>
<dbReference type="InterPro" id="IPR015897">
    <property type="entry name" value="CHK_kinase-like"/>
</dbReference>
<dbReference type="EMBL" id="GBXI01009709">
    <property type="protein sequence ID" value="JAD04583.1"/>
    <property type="molecule type" value="Transcribed_RNA"/>
</dbReference>
<dbReference type="AlphaFoldDB" id="A0A0A1X1P6"/>
<dbReference type="Gene3D" id="3.90.1200.10">
    <property type="match status" value="1"/>
</dbReference>
<evidence type="ECO:0000259" key="1">
    <source>
        <dbReference type="SMART" id="SM00587"/>
    </source>
</evidence>
<dbReference type="InterPro" id="IPR011009">
    <property type="entry name" value="Kinase-like_dom_sf"/>
</dbReference>
<dbReference type="PANTHER" id="PTHR11012">
    <property type="entry name" value="PROTEIN KINASE-LIKE DOMAIN-CONTAINING"/>
    <property type="match status" value="1"/>
</dbReference>